<proteinExistence type="predicted"/>
<name>D3B3U3_HETP5</name>
<dbReference type="InterPro" id="IPR029071">
    <property type="entry name" value="Ubiquitin-like_domsf"/>
</dbReference>
<dbReference type="InParanoid" id="D3B3U3"/>
<dbReference type="RefSeq" id="XP_020436108.1">
    <property type="nucleotide sequence ID" value="XM_020574036.1"/>
</dbReference>
<keyword evidence="3" id="KW-0747">Spliceosome</keyword>
<dbReference type="AlphaFoldDB" id="D3B3U3"/>
<dbReference type="SMART" id="SM00648">
    <property type="entry name" value="SWAP"/>
    <property type="match status" value="2"/>
</dbReference>
<feature type="region of interest" description="Disordered" evidence="7">
    <location>
        <begin position="466"/>
        <end position="495"/>
    </location>
</feature>
<evidence type="ECO:0000256" key="1">
    <source>
        <dbReference type="ARBA" id="ARBA00004123"/>
    </source>
</evidence>
<evidence type="ECO:0000313" key="10">
    <source>
        <dbReference type="EMBL" id="EFA83991.1"/>
    </source>
</evidence>
<dbReference type="GO" id="GO:0003723">
    <property type="term" value="F:RNA binding"/>
    <property type="evidence" value="ECO:0007669"/>
    <property type="project" value="InterPro"/>
</dbReference>
<dbReference type="Gene3D" id="1.10.10.790">
    <property type="entry name" value="Surp module"/>
    <property type="match status" value="2"/>
</dbReference>
<feature type="region of interest" description="Disordered" evidence="7">
    <location>
        <begin position="66"/>
        <end position="139"/>
    </location>
</feature>
<dbReference type="Gene3D" id="3.10.20.90">
    <property type="entry name" value="Phosphatidylinositol 3-kinase Catalytic Subunit, Chain A, domain 1"/>
    <property type="match status" value="1"/>
</dbReference>
<dbReference type="InterPro" id="IPR000626">
    <property type="entry name" value="Ubiquitin-like_dom"/>
</dbReference>
<evidence type="ECO:0000313" key="11">
    <source>
        <dbReference type="Proteomes" id="UP000001396"/>
    </source>
</evidence>
<dbReference type="CDD" id="cd01800">
    <property type="entry name" value="Ubl_SF3a120"/>
    <property type="match status" value="1"/>
</dbReference>
<evidence type="ECO:0000259" key="8">
    <source>
        <dbReference type="PROSITE" id="PS50053"/>
    </source>
</evidence>
<dbReference type="SUPFAM" id="SSF109905">
    <property type="entry name" value="Surp module (SWAP domain)"/>
    <property type="match status" value="2"/>
</dbReference>
<dbReference type="GO" id="GO:0000381">
    <property type="term" value="P:regulation of alternative mRNA splicing, via spliceosome"/>
    <property type="evidence" value="ECO:0007669"/>
    <property type="project" value="TreeGrafter"/>
</dbReference>
<evidence type="ECO:0000256" key="7">
    <source>
        <dbReference type="SAM" id="MobiDB-lite"/>
    </source>
</evidence>
<keyword evidence="4" id="KW-0677">Repeat</keyword>
<keyword evidence="6" id="KW-0539">Nucleus</keyword>
<evidence type="ECO:0000256" key="5">
    <source>
        <dbReference type="ARBA" id="ARBA00023187"/>
    </source>
</evidence>
<dbReference type="PANTHER" id="PTHR15316">
    <property type="entry name" value="SPLICEOSOME ASSOCIATED PROTEIN 114/SWAP SPLICING FACTOR-RELATED"/>
    <property type="match status" value="1"/>
</dbReference>
<dbReference type="EMBL" id="ADBJ01000010">
    <property type="protein sequence ID" value="EFA83991.1"/>
    <property type="molecule type" value="Genomic_DNA"/>
</dbReference>
<dbReference type="InterPro" id="IPR045146">
    <property type="entry name" value="SF3A1"/>
</dbReference>
<dbReference type="STRING" id="670386.D3B3U3"/>
<dbReference type="InterPro" id="IPR035563">
    <property type="entry name" value="SF3As1_ubi"/>
</dbReference>
<protein>
    <submittedName>
        <fullName evidence="10">Ubiquitin domain-containing protein</fullName>
    </submittedName>
</protein>
<comment type="subcellular location">
    <subcellularLocation>
        <location evidence="1">Nucleus</location>
    </subcellularLocation>
</comment>
<feature type="compositionally biased region" description="Low complexity" evidence="7">
    <location>
        <begin position="72"/>
        <end position="117"/>
    </location>
</feature>
<dbReference type="FunFam" id="1.10.10.790:FF:000002">
    <property type="entry name" value="Splicing factor 3A subunit 1"/>
    <property type="match status" value="1"/>
</dbReference>
<dbReference type="GO" id="GO:0071004">
    <property type="term" value="C:U2-type prespliceosome"/>
    <property type="evidence" value="ECO:0007669"/>
    <property type="project" value="TreeGrafter"/>
</dbReference>
<feature type="compositionally biased region" description="Pro residues" evidence="7">
    <location>
        <begin position="118"/>
        <end position="132"/>
    </location>
</feature>
<evidence type="ECO:0000259" key="9">
    <source>
        <dbReference type="PROSITE" id="PS50128"/>
    </source>
</evidence>
<dbReference type="GO" id="GO:0005686">
    <property type="term" value="C:U2 snRNP"/>
    <property type="evidence" value="ECO:0007669"/>
    <property type="project" value="UniProtKB-ARBA"/>
</dbReference>
<dbReference type="PROSITE" id="PS50128">
    <property type="entry name" value="SURP"/>
    <property type="match status" value="2"/>
</dbReference>
<dbReference type="Pfam" id="PF01805">
    <property type="entry name" value="Surp"/>
    <property type="match status" value="2"/>
</dbReference>
<gene>
    <name evidence="10" type="primary">sf3a1</name>
    <name evidence="10" type="ORF">PPL_03064</name>
</gene>
<dbReference type="FunFam" id="1.10.10.790:FF:000001">
    <property type="entry name" value="Splicing factor 3a, subunit 1"/>
    <property type="match status" value="1"/>
</dbReference>
<dbReference type="PANTHER" id="PTHR15316:SF1">
    <property type="entry name" value="SPLICING FACTOR 3A SUBUNIT 1"/>
    <property type="match status" value="1"/>
</dbReference>
<reference evidence="10 11" key="1">
    <citation type="journal article" date="2011" name="Genome Res.">
        <title>Phylogeny-wide analysis of social amoeba genomes highlights ancient origins for complex intercellular communication.</title>
        <authorList>
            <person name="Heidel A.J."/>
            <person name="Lawal H.M."/>
            <person name="Felder M."/>
            <person name="Schilde C."/>
            <person name="Helps N.R."/>
            <person name="Tunggal B."/>
            <person name="Rivero F."/>
            <person name="John U."/>
            <person name="Schleicher M."/>
            <person name="Eichinger L."/>
            <person name="Platzer M."/>
            <person name="Noegel A.A."/>
            <person name="Schaap P."/>
            <person name="Gloeckner G."/>
        </authorList>
    </citation>
    <scope>NUCLEOTIDE SEQUENCE [LARGE SCALE GENOMIC DNA]</scope>
    <source>
        <strain evidence="11">ATCC 26659 / Pp 5 / PN500</strain>
    </source>
</reference>
<sequence length="667" mass="74669">MAADNQPPPEISTIIEKTAEFVAKHGENFAEKVKAREKNNPKFNFLHDGDIYNRYFLNKVEAHRQKIQSAKPATPAAPTTSSPPTDTTATSTTPTTATATPSAPSTTTTSPTTTTTTPPAPTVTTPAPPAEPEQPQRVITEPTPLLYILEVPDDMNSLDYDTIRLTAQFVAMNGEQFQSGLALRESKNAQFEFLKPTHHWHEWFRALVESYAAIIYPPKNIKEMLATEDFTDKNTILDRSINRFEWNKQEQIAKKKAEEEADQERAMFAAIDWHDFVVVDTIDFTGDDLESLPPPKTFEQLIKHQFDEDADREEEMDVEMDTEMDMDDGDSASTTATSEKTESKLKIVKDYQKTNKPVASTQKKITQACPICKQEIPLDEMQEHMRIELMMRNNAKKDNSSNNFGGATLNYDTDIAKNLQSFANSRTDIFGDDDDVEQARKKAAEEPAVEKVIWDGHTGSIPRTQNAAYAAQQEKQQSHHQKQQQQQQQQGMSMQDMYMQQQAAAAAGMMPQNYMMMGMMPFPPGVPFMPGMMPPPMNMMNPNAATPITNTTSTIAIDEPTSKKQKTEDLLIPEDEYIRDNPGPVQITIEATNEGNAQTFSITFNPRDTITILKEKIKDLIGIAPNKQKLKAPGLSILKDQHTIGFYNLKPGTVITAGLKERGGRKK</sequence>
<dbReference type="InterPro" id="IPR000061">
    <property type="entry name" value="Surp"/>
</dbReference>
<dbReference type="FunCoup" id="D3B3U3">
    <property type="interactions" value="833"/>
</dbReference>
<feature type="domain" description="SURP motif" evidence="9">
    <location>
        <begin position="14"/>
        <end position="56"/>
    </location>
</feature>
<dbReference type="GO" id="GO:0071013">
    <property type="term" value="C:catalytic step 2 spliceosome"/>
    <property type="evidence" value="ECO:0007669"/>
    <property type="project" value="TreeGrafter"/>
</dbReference>
<feature type="domain" description="SURP motif" evidence="9">
    <location>
        <begin position="162"/>
        <end position="204"/>
    </location>
</feature>
<dbReference type="SMART" id="SM00213">
    <property type="entry name" value="UBQ"/>
    <property type="match status" value="1"/>
</dbReference>
<dbReference type="Proteomes" id="UP000001396">
    <property type="component" value="Unassembled WGS sequence"/>
</dbReference>
<dbReference type="PROSITE" id="PS50053">
    <property type="entry name" value="UBIQUITIN_2"/>
    <property type="match status" value="1"/>
</dbReference>
<organism evidence="10 11">
    <name type="scientific">Heterostelium pallidum (strain ATCC 26659 / Pp 5 / PN500)</name>
    <name type="common">Cellular slime mold</name>
    <name type="synonym">Polysphondylium pallidum</name>
    <dbReference type="NCBI Taxonomy" id="670386"/>
    <lineage>
        <taxon>Eukaryota</taxon>
        <taxon>Amoebozoa</taxon>
        <taxon>Evosea</taxon>
        <taxon>Eumycetozoa</taxon>
        <taxon>Dictyostelia</taxon>
        <taxon>Acytosteliales</taxon>
        <taxon>Acytosteliaceae</taxon>
        <taxon>Heterostelium</taxon>
    </lineage>
</organism>
<accession>D3B3U3</accession>
<feature type="compositionally biased region" description="Low complexity" evidence="7">
    <location>
        <begin position="483"/>
        <end position="495"/>
    </location>
</feature>
<dbReference type="SUPFAM" id="SSF54236">
    <property type="entry name" value="Ubiquitin-like"/>
    <property type="match status" value="1"/>
</dbReference>
<evidence type="ECO:0000256" key="6">
    <source>
        <dbReference type="ARBA" id="ARBA00023242"/>
    </source>
</evidence>
<evidence type="ECO:0000256" key="4">
    <source>
        <dbReference type="ARBA" id="ARBA00022737"/>
    </source>
</evidence>
<comment type="caution">
    <text evidence="10">The sequence shown here is derived from an EMBL/GenBank/DDBJ whole genome shotgun (WGS) entry which is preliminary data.</text>
</comment>
<keyword evidence="2" id="KW-0507">mRNA processing</keyword>
<keyword evidence="11" id="KW-1185">Reference proteome</keyword>
<dbReference type="GeneID" id="31358587"/>
<dbReference type="Pfam" id="PF00240">
    <property type="entry name" value="ubiquitin"/>
    <property type="match status" value="1"/>
</dbReference>
<dbReference type="Pfam" id="PF12230">
    <property type="entry name" value="PRP21_like_P"/>
    <property type="match status" value="1"/>
</dbReference>
<dbReference type="OMA" id="HAYYRHR"/>
<dbReference type="InterPro" id="IPR022030">
    <property type="entry name" value="SF3A1_dom"/>
</dbReference>
<dbReference type="InterPro" id="IPR035967">
    <property type="entry name" value="SWAP/Surp_sf"/>
</dbReference>
<feature type="domain" description="Ubiquitin-like" evidence="8">
    <location>
        <begin position="585"/>
        <end position="664"/>
    </location>
</feature>
<evidence type="ECO:0000256" key="3">
    <source>
        <dbReference type="ARBA" id="ARBA00022728"/>
    </source>
</evidence>
<evidence type="ECO:0000256" key="2">
    <source>
        <dbReference type="ARBA" id="ARBA00022664"/>
    </source>
</evidence>
<keyword evidence="5" id="KW-0508">mRNA splicing</keyword>
<dbReference type="GO" id="GO:0045292">
    <property type="term" value="P:mRNA cis splicing, via spliceosome"/>
    <property type="evidence" value="ECO:0007669"/>
    <property type="project" value="InterPro"/>
</dbReference>